<protein>
    <submittedName>
        <fullName evidence="3">Biotin carboxyl carrier protein</fullName>
    </submittedName>
</protein>
<evidence type="ECO:0000313" key="4">
    <source>
        <dbReference type="Proteomes" id="UP000184462"/>
    </source>
</evidence>
<dbReference type="SUPFAM" id="SSF51230">
    <property type="entry name" value="Single hybrid motif"/>
    <property type="match status" value="1"/>
</dbReference>
<keyword evidence="4" id="KW-1185">Reference proteome</keyword>
<dbReference type="CDD" id="cd06850">
    <property type="entry name" value="biotinyl_domain"/>
    <property type="match status" value="1"/>
</dbReference>
<dbReference type="Pfam" id="PF00364">
    <property type="entry name" value="Biotin_lipoyl"/>
    <property type="match status" value="1"/>
</dbReference>
<dbReference type="RefSeq" id="WP_073190974.1">
    <property type="nucleotide sequence ID" value="NZ_FQTW01000001.1"/>
</dbReference>
<evidence type="ECO:0000313" key="3">
    <source>
        <dbReference type="EMBL" id="SHE34441.1"/>
    </source>
</evidence>
<dbReference type="AlphaFoldDB" id="A0A1M4SQH7"/>
<dbReference type="InterPro" id="IPR001882">
    <property type="entry name" value="Biotin_BS"/>
</dbReference>
<keyword evidence="1" id="KW-0092">Biotin</keyword>
<dbReference type="FunFam" id="2.40.50.100:FF:000003">
    <property type="entry name" value="Acetyl-CoA carboxylase biotin carboxyl carrier protein"/>
    <property type="match status" value="1"/>
</dbReference>
<evidence type="ECO:0000259" key="2">
    <source>
        <dbReference type="PROSITE" id="PS50968"/>
    </source>
</evidence>
<dbReference type="InterPro" id="IPR000089">
    <property type="entry name" value="Biotin_lipoyl"/>
</dbReference>
<reference evidence="3 4" key="1">
    <citation type="submission" date="2016-11" db="EMBL/GenBank/DDBJ databases">
        <authorList>
            <person name="Jaros S."/>
            <person name="Januszkiewicz K."/>
            <person name="Wedrychowicz H."/>
        </authorList>
    </citation>
    <scope>NUCLEOTIDE SEQUENCE [LARGE SCALE GENOMIC DNA]</scope>
    <source>
        <strain evidence="3 4">DSM 25661</strain>
    </source>
</reference>
<dbReference type="STRING" id="1155689.SAMN05444278_101275"/>
<dbReference type="InterPro" id="IPR011053">
    <property type="entry name" value="Single_hybrid_motif"/>
</dbReference>
<evidence type="ECO:0000256" key="1">
    <source>
        <dbReference type="ARBA" id="ARBA00023267"/>
    </source>
</evidence>
<dbReference type="Proteomes" id="UP000184462">
    <property type="component" value="Unassembled WGS sequence"/>
</dbReference>
<accession>A0A1M4SQH7</accession>
<dbReference type="PROSITE" id="PS50968">
    <property type="entry name" value="BIOTINYL_LIPOYL"/>
    <property type="match status" value="1"/>
</dbReference>
<dbReference type="InterPro" id="IPR050709">
    <property type="entry name" value="Biotin_Carboxyl_Carrier/Decarb"/>
</dbReference>
<dbReference type="PANTHER" id="PTHR45266">
    <property type="entry name" value="OXALOACETATE DECARBOXYLASE ALPHA CHAIN"/>
    <property type="match status" value="1"/>
</dbReference>
<name>A0A1M4SQH7_9FLAO</name>
<gene>
    <name evidence="3" type="ORF">SAMN05444278_101275</name>
</gene>
<sequence>MKQHLKAKVNDTFEFEFTEDQIKALDTQSTNHNQLHILENQKSASATIVETDFLNKTYSIKINANTYTVKISNDLDVLIKEMGLSLAASTLVNDIKAPMPGLILDVNVEEGQEIKEGDQLLVLEAMKMENAITAPRDAVIKSIKIDKGNTVTKSQLLIEME</sequence>
<dbReference type="PROSITE" id="PS00188">
    <property type="entry name" value="BIOTIN"/>
    <property type="match status" value="1"/>
</dbReference>
<dbReference type="EMBL" id="FQTW01000001">
    <property type="protein sequence ID" value="SHE34441.1"/>
    <property type="molecule type" value="Genomic_DNA"/>
</dbReference>
<dbReference type="PANTHER" id="PTHR45266:SF3">
    <property type="entry name" value="OXALOACETATE DECARBOXYLASE ALPHA CHAIN"/>
    <property type="match status" value="1"/>
</dbReference>
<feature type="domain" description="Lipoyl-binding" evidence="2">
    <location>
        <begin position="79"/>
        <end position="161"/>
    </location>
</feature>
<dbReference type="Gene3D" id="2.40.50.100">
    <property type="match status" value="1"/>
</dbReference>
<proteinExistence type="predicted"/>
<dbReference type="OrthoDB" id="9812676at2"/>
<organism evidence="3 4">
    <name type="scientific">Psychroflexus salarius</name>
    <dbReference type="NCBI Taxonomy" id="1155689"/>
    <lineage>
        <taxon>Bacteria</taxon>
        <taxon>Pseudomonadati</taxon>
        <taxon>Bacteroidota</taxon>
        <taxon>Flavobacteriia</taxon>
        <taxon>Flavobacteriales</taxon>
        <taxon>Flavobacteriaceae</taxon>
        <taxon>Psychroflexus</taxon>
    </lineage>
</organism>